<sequence>MARKKSRTKPAPKKRMLDKLDKVFSCPFCNHMYGVECTIHKKLRIGTAVCCICDAHYSTKIHHLTEAIDIYSEWIDECERVNNEEEEVFGLIGNKRPEDEKLQY</sequence>
<dbReference type="Proteomes" id="UP001202328">
    <property type="component" value="Unassembled WGS sequence"/>
</dbReference>
<evidence type="ECO:0000256" key="7">
    <source>
        <dbReference type="ARBA" id="ARBA00022833"/>
    </source>
</evidence>
<reference evidence="12" key="1">
    <citation type="submission" date="2022-04" db="EMBL/GenBank/DDBJ databases">
        <title>A functionally conserved STORR gene fusion in Papaver species that diverged 16.8 million years ago.</title>
        <authorList>
            <person name="Catania T."/>
        </authorList>
    </citation>
    <scope>NUCLEOTIDE SEQUENCE</scope>
    <source>
        <strain evidence="12">S-188037</strain>
    </source>
</reference>
<evidence type="ECO:0000256" key="3">
    <source>
        <dbReference type="ARBA" id="ARBA00009730"/>
    </source>
</evidence>
<evidence type="ECO:0000256" key="9">
    <source>
        <dbReference type="ARBA" id="ARBA00023163"/>
    </source>
</evidence>
<dbReference type="GO" id="GO:0008270">
    <property type="term" value="F:zinc ion binding"/>
    <property type="evidence" value="ECO:0007669"/>
    <property type="project" value="UniProtKB-KW"/>
</dbReference>
<evidence type="ECO:0000256" key="8">
    <source>
        <dbReference type="ARBA" id="ARBA00023015"/>
    </source>
</evidence>
<keyword evidence="8 11" id="KW-0805">Transcription regulation</keyword>
<organism evidence="12 13">
    <name type="scientific">Papaver atlanticum</name>
    <dbReference type="NCBI Taxonomy" id="357466"/>
    <lineage>
        <taxon>Eukaryota</taxon>
        <taxon>Viridiplantae</taxon>
        <taxon>Streptophyta</taxon>
        <taxon>Embryophyta</taxon>
        <taxon>Tracheophyta</taxon>
        <taxon>Spermatophyta</taxon>
        <taxon>Magnoliopsida</taxon>
        <taxon>Ranunculales</taxon>
        <taxon>Papaveraceae</taxon>
        <taxon>Papaveroideae</taxon>
        <taxon>Papaver</taxon>
    </lineage>
</organism>
<keyword evidence="7 11" id="KW-0862">Zinc</keyword>
<comment type="function">
    <text evidence="1 11">Transcription elongation factor implicated in the maintenance of proper chromatin structure in actively transcribed regions.</text>
</comment>
<dbReference type="Gene3D" id="2.20.25.190">
    <property type="match status" value="1"/>
</dbReference>
<dbReference type="InterPro" id="IPR007808">
    <property type="entry name" value="Elf1"/>
</dbReference>
<keyword evidence="9 11" id="KW-0804">Transcription</keyword>
<keyword evidence="10 11" id="KW-0539">Nucleus</keyword>
<accession>A0AAD4XD00</accession>
<dbReference type="FunFam" id="2.20.25.190:FF:000001">
    <property type="entry name" value="Transcription elongation factor 1 homolog"/>
    <property type="match status" value="1"/>
</dbReference>
<protein>
    <recommendedName>
        <fullName evidence="4 11">Transcription elongation factor 1 homolog</fullName>
    </recommendedName>
</protein>
<dbReference type="PANTHER" id="PTHR20934:SF0">
    <property type="entry name" value="TRANSCRIPTION ELONGATION FACTOR 1 HOMOLOG"/>
    <property type="match status" value="1"/>
</dbReference>
<comment type="caution">
    <text evidence="12">The sequence shown here is derived from an EMBL/GenBank/DDBJ whole genome shotgun (WGS) entry which is preliminary data.</text>
</comment>
<dbReference type="GO" id="GO:0000993">
    <property type="term" value="F:RNA polymerase II complex binding"/>
    <property type="evidence" value="ECO:0007669"/>
    <property type="project" value="TreeGrafter"/>
</dbReference>
<dbReference type="GO" id="GO:0006368">
    <property type="term" value="P:transcription elongation by RNA polymerase II"/>
    <property type="evidence" value="ECO:0007669"/>
    <property type="project" value="TreeGrafter"/>
</dbReference>
<evidence type="ECO:0000256" key="2">
    <source>
        <dbReference type="ARBA" id="ARBA00004123"/>
    </source>
</evidence>
<evidence type="ECO:0000313" key="12">
    <source>
        <dbReference type="EMBL" id="KAI3903284.1"/>
    </source>
</evidence>
<evidence type="ECO:0000256" key="1">
    <source>
        <dbReference type="ARBA" id="ARBA00003357"/>
    </source>
</evidence>
<evidence type="ECO:0000256" key="11">
    <source>
        <dbReference type="RuleBase" id="RU364033"/>
    </source>
</evidence>
<comment type="subcellular location">
    <subcellularLocation>
        <location evidence="2 11">Nucleus</location>
    </subcellularLocation>
</comment>
<evidence type="ECO:0000256" key="5">
    <source>
        <dbReference type="ARBA" id="ARBA00022723"/>
    </source>
</evidence>
<name>A0AAD4XD00_9MAGN</name>
<gene>
    <name evidence="12" type="ORF">MKW98_031938</name>
</gene>
<evidence type="ECO:0000256" key="10">
    <source>
        <dbReference type="ARBA" id="ARBA00023242"/>
    </source>
</evidence>
<proteinExistence type="inferred from homology"/>
<dbReference type="EMBL" id="JAJJMB010011222">
    <property type="protein sequence ID" value="KAI3903284.1"/>
    <property type="molecule type" value="Genomic_DNA"/>
</dbReference>
<dbReference type="PANTHER" id="PTHR20934">
    <property type="entry name" value="TRANSCRIPTION ELONGATION FACTOR 1 HOMOLOG"/>
    <property type="match status" value="1"/>
</dbReference>
<comment type="similarity">
    <text evidence="3 11">Belongs to the ELOF1 family.</text>
</comment>
<keyword evidence="13" id="KW-1185">Reference proteome</keyword>
<evidence type="ECO:0000313" key="13">
    <source>
        <dbReference type="Proteomes" id="UP001202328"/>
    </source>
</evidence>
<evidence type="ECO:0000256" key="4">
    <source>
        <dbReference type="ARBA" id="ARBA00014973"/>
    </source>
</evidence>
<evidence type="ECO:0000256" key="6">
    <source>
        <dbReference type="ARBA" id="ARBA00022771"/>
    </source>
</evidence>
<dbReference type="Pfam" id="PF05129">
    <property type="entry name" value="Zn_ribbon_Elf1"/>
    <property type="match status" value="1"/>
</dbReference>
<dbReference type="InterPro" id="IPR038567">
    <property type="entry name" value="T_Elf1_sf"/>
</dbReference>
<dbReference type="SUPFAM" id="SSF57783">
    <property type="entry name" value="Zinc beta-ribbon"/>
    <property type="match status" value="1"/>
</dbReference>
<dbReference type="GO" id="GO:0008023">
    <property type="term" value="C:transcription elongation factor complex"/>
    <property type="evidence" value="ECO:0007669"/>
    <property type="project" value="TreeGrafter"/>
</dbReference>
<dbReference type="AlphaFoldDB" id="A0AAD4XD00"/>
<keyword evidence="6 11" id="KW-0863">Zinc-finger</keyword>
<keyword evidence="5 11" id="KW-0479">Metal-binding</keyword>